<keyword evidence="6" id="KW-0067">ATP-binding</keyword>
<evidence type="ECO:0000256" key="9">
    <source>
        <dbReference type="SAM" id="MobiDB-lite"/>
    </source>
</evidence>
<feature type="transmembrane region" description="Helical" evidence="10">
    <location>
        <begin position="552"/>
        <end position="572"/>
    </location>
</feature>
<name>A0A0C3FTL3_PILCF</name>
<dbReference type="SUPFAM" id="SSF52540">
    <property type="entry name" value="P-loop containing nucleoside triphosphate hydrolases"/>
    <property type="match status" value="2"/>
</dbReference>
<dbReference type="InterPro" id="IPR003439">
    <property type="entry name" value="ABC_transporter-like_ATP-bd"/>
</dbReference>
<dbReference type="OrthoDB" id="6500128at2759"/>
<feature type="transmembrane region" description="Helical" evidence="10">
    <location>
        <begin position="1165"/>
        <end position="1194"/>
    </location>
</feature>
<dbReference type="InterPro" id="IPR011527">
    <property type="entry name" value="ABC1_TM_dom"/>
</dbReference>
<feature type="compositionally biased region" description="Basic residues" evidence="9">
    <location>
        <begin position="477"/>
        <end position="488"/>
    </location>
</feature>
<feature type="transmembrane region" description="Helical" evidence="10">
    <location>
        <begin position="12"/>
        <end position="30"/>
    </location>
</feature>
<feature type="transmembrane region" description="Helical" evidence="10">
    <location>
        <begin position="84"/>
        <end position="103"/>
    </location>
</feature>
<dbReference type="PANTHER" id="PTHR24223">
    <property type="entry name" value="ATP-BINDING CASSETTE SUB-FAMILY C"/>
    <property type="match status" value="1"/>
</dbReference>
<dbReference type="Gene3D" id="1.20.1560.10">
    <property type="entry name" value="ABC transporter type 1, transmembrane domain"/>
    <property type="match status" value="2"/>
</dbReference>
<evidence type="ECO:0000256" key="6">
    <source>
        <dbReference type="ARBA" id="ARBA00022840"/>
    </source>
</evidence>
<feature type="transmembrane region" description="Helical" evidence="10">
    <location>
        <begin position="1033"/>
        <end position="1058"/>
    </location>
</feature>
<evidence type="ECO:0000256" key="4">
    <source>
        <dbReference type="ARBA" id="ARBA00022737"/>
    </source>
</evidence>
<evidence type="ECO:0000256" key="5">
    <source>
        <dbReference type="ARBA" id="ARBA00022741"/>
    </source>
</evidence>
<dbReference type="CDD" id="cd03250">
    <property type="entry name" value="ABCC_MRP_domain1"/>
    <property type="match status" value="1"/>
</dbReference>
<evidence type="ECO:0008006" key="15">
    <source>
        <dbReference type="Google" id="ProtNLM"/>
    </source>
</evidence>
<feature type="domain" description="ABC transmembrane type-1" evidence="12">
    <location>
        <begin position="351"/>
        <end position="694"/>
    </location>
</feature>
<evidence type="ECO:0000256" key="8">
    <source>
        <dbReference type="ARBA" id="ARBA00023136"/>
    </source>
</evidence>
<dbReference type="CDD" id="cd18604">
    <property type="entry name" value="ABC_6TM_VMR1_D2_like"/>
    <property type="match status" value="1"/>
</dbReference>
<keyword evidence="14" id="KW-1185">Reference proteome</keyword>
<feature type="transmembrane region" description="Helical" evidence="10">
    <location>
        <begin position="527"/>
        <end position="546"/>
    </location>
</feature>
<evidence type="ECO:0000256" key="1">
    <source>
        <dbReference type="ARBA" id="ARBA00004141"/>
    </source>
</evidence>
<dbReference type="InParanoid" id="A0A0C3FTL3"/>
<dbReference type="CDD" id="cd18596">
    <property type="entry name" value="ABC_6TM_VMR1_D1_like"/>
    <property type="match status" value="1"/>
</dbReference>
<feature type="transmembrane region" description="Helical" evidence="10">
    <location>
        <begin position="142"/>
        <end position="163"/>
    </location>
</feature>
<keyword evidence="3 10" id="KW-0812">Transmembrane</keyword>
<dbReference type="InterPro" id="IPR036640">
    <property type="entry name" value="ABC1_TM_sf"/>
</dbReference>
<evidence type="ECO:0000259" key="12">
    <source>
        <dbReference type="PROSITE" id="PS50929"/>
    </source>
</evidence>
<feature type="domain" description="ABC transporter" evidence="11">
    <location>
        <begin position="1354"/>
        <end position="1591"/>
    </location>
</feature>
<feature type="domain" description="ABC transporter" evidence="11">
    <location>
        <begin position="735"/>
        <end position="985"/>
    </location>
</feature>
<feature type="transmembrane region" description="Helical" evidence="10">
    <location>
        <begin position="385"/>
        <end position="405"/>
    </location>
</feature>
<feature type="transmembrane region" description="Helical" evidence="10">
    <location>
        <begin position="208"/>
        <end position="228"/>
    </location>
</feature>
<dbReference type="EMBL" id="KN832979">
    <property type="protein sequence ID" value="KIM87635.1"/>
    <property type="molecule type" value="Genomic_DNA"/>
</dbReference>
<gene>
    <name evidence="13" type="ORF">PILCRDRAFT_4058</name>
</gene>
<feature type="compositionally biased region" description="Polar residues" evidence="9">
    <location>
        <begin position="461"/>
        <end position="476"/>
    </location>
</feature>
<dbReference type="STRING" id="765440.A0A0C3FTL3"/>
<evidence type="ECO:0000256" key="3">
    <source>
        <dbReference type="ARBA" id="ARBA00022692"/>
    </source>
</evidence>
<evidence type="ECO:0000313" key="13">
    <source>
        <dbReference type="EMBL" id="KIM87635.1"/>
    </source>
</evidence>
<keyword evidence="8 10" id="KW-0472">Membrane</keyword>
<dbReference type="GO" id="GO:0005524">
    <property type="term" value="F:ATP binding"/>
    <property type="evidence" value="ECO:0007669"/>
    <property type="project" value="UniProtKB-KW"/>
</dbReference>
<feature type="transmembrane region" description="Helical" evidence="10">
    <location>
        <begin position="170"/>
        <end position="188"/>
    </location>
</feature>
<dbReference type="InterPro" id="IPR003593">
    <property type="entry name" value="AAA+_ATPase"/>
</dbReference>
<evidence type="ECO:0000256" key="7">
    <source>
        <dbReference type="ARBA" id="ARBA00022989"/>
    </source>
</evidence>
<feature type="transmembrane region" description="Helical" evidence="10">
    <location>
        <begin position="343"/>
        <end position="365"/>
    </location>
</feature>
<dbReference type="InterPro" id="IPR017871">
    <property type="entry name" value="ABC_transporter-like_CS"/>
</dbReference>
<dbReference type="CDD" id="cd03244">
    <property type="entry name" value="ABCC_MRP_domain2"/>
    <property type="match status" value="1"/>
</dbReference>
<dbReference type="Pfam" id="PF00664">
    <property type="entry name" value="ABC_membrane"/>
    <property type="match status" value="2"/>
</dbReference>
<organism evidence="13 14">
    <name type="scientific">Piloderma croceum (strain F 1598)</name>
    <dbReference type="NCBI Taxonomy" id="765440"/>
    <lineage>
        <taxon>Eukaryota</taxon>
        <taxon>Fungi</taxon>
        <taxon>Dikarya</taxon>
        <taxon>Basidiomycota</taxon>
        <taxon>Agaricomycotina</taxon>
        <taxon>Agaricomycetes</taxon>
        <taxon>Agaricomycetidae</taxon>
        <taxon>Atheliales</taxon>
        <taxon>Atheliaceae</taxon>
        <taxon>Piloderma</taxon>
    </lineage>
</organism>
<dbReference type="Proteomes" id="UP000054166">
    <property type="component" value="Unassembled WGS sequence"/>
</dbReference>
<dbReference type="HOGENOM" id="CLU_000604_27_6_1"/>
<feature type="transmembrane region" description="Helical" evidence="10">
    <location>
        <begin position="1257"/>
        <end position="1278"/>
    </location>
</feature>
<dbReference type="Pfam" id="PF00005">
    <property type="entry name" value="ABC_tran"/>
    <property type="match status" value="2"/>
</dbReference>
<dbReference type="GO" id="GO:0016887">
    <property type="term" value="F:ATP hydrolysis activity"/>
    <property type="evidence" value="ECO:0007669"/>
    <property type="project" value="InterPro"/>
</dbReference>
<dbReference type="PANTHER" id="PTHR24223:SF356">
    <property type="entry name" value="ATP-BINDING CASSETTE TRANSPORTER ABC4"/>
    <property type="match status" value="1"/>
</dbReference>
<sequence length="1607" mass="178721">MKNIWRDSLIVPLYVSAASAVILILHIALLSKTIKWLYTRLIPNSKPNNTEPFTPARDQPDYPASRVQQHIANHGGAAVFAHSVLRLIGCLALLGLSISTIMLKDKGPIDKLFFVMARKYLDKEYWTHEYSTNAGFCETERLQVASCMTTVYTLFLALVSIFASSRWSRLFSSHLNIVLLSLFTTYIYRDIWPLATFTEDPLDIIEGGLLWAKVVILAIIGVIIPLTVPREYAPVDPKVWNILTGSDFITRAQCRFFGQEPAAVPNPEQTTSLIGLLTWCFLDPIVFSAYRISHLGHDKLPPLADYDQAKNLMKISLPKLNSISPSKKRHIFWGLLSVYRIEYITLAFMDVVVALSEIATPVGMYQLLEFLETNGENATVKPWTWIVWLLFAPTIRSIAFQWYTFLATRTLVRTEGIITQLIFNHALRIRKKAILPMDICSESDRSTVASESIMDREGPNRSGNENVSQSAGIKSTTKSRKGKQKAKAAQHLAGMPMPKESTAVNLVGKINNLVTTDLNNITEAKDFLNLIVYIPLQIGLSIWFLYTVLGWSAFVGLFIMVTLFPVPGYFAARIQSVQVARMKKTDTRVQTVTETMNVLRMIKLFGWEKKMNQKIADTREKELKAIRRRQILDIANGNIYFLMAITAMLATYTVFTLVMKEDMTASKVFSSMSVFDALLQQLHILSSTIPRLVQGKVSLDRVDDFLNGTELLDSFTVKTKTNQDGVGLLAGNPQLNLDEIGFRNAMFSWSNTSDRTSTRSQFCLRIEDELLFQRGRINLVIGPTGSGKTSLLMALLGEMHFISTGPNSSFNLPRVNGVAYAAQETWIQNKTIKENIIFGSPYDEERYHKVIFQCGLLRDLELLDAGDETEVGEKGLTLSGGQKARITLARAIYCTAEILLLDDVLAALDVHTAKHIVEKCFSGDLVYGRTIILVTHNVEMASPVAHFVVSLGINGRVLSHGSVSDPLVQSRLLAVKDENVMEKAADEIKISEPMREIVKGDGKLTVTEEIQEGRLSTQALSLFLASLGGSHPLLYWIAFLVLLFCKFFVYTFETWWLGFWASQYDHSSEVAVPYYLKIYALLLVASAVCESLASLIYMFGSLRASRIIHKVLIKSVLSTTLRWLDMTPTSRVIARFTQDIRAVDGPINQNFSSVVQLSLSMIMKLVAIIIISPIFVVPGVVVAILGACCCQIYIKAQLSVKREMSNARSPVLGHFEAAISVSIRAYGAQTVFTEELIVHIDHYTRAARTFHNLNRWISVRIDALGAMFTAGLAAYLVYGRNVAPGASNTGFSLNMAVGFSSLILWWVRDLNEFEVSGSQQASLERIQDYIAIEHEPKPGIGGEPPAYWPSSGDIKVENLSARYFADGPKVLDDLSFHIKSGERVGVVGRTGSGKSSLAFSLLRGILAEGTVYYDGIPINTLNLDAIRSNITIIPQVPELLTGTLRQNLDLFDEYDDATLNDALYAAGLFSLQDEVNGWRVSLDSSISAGGSNLSVGQRQILALARATVRRSKLLILDEATSAIDHETDAIIQNSLRHKLDRDITIIIVAHRLQTIMDADKIMVLDAGRMVEFDRPSELLKNEKGMLRALVDESSDADHLVAMAAGRA</sequence>
<dbReference type="GO" id="GO:0016020">
    <property type="term" value="C:membrane"/>
    <property type="evidence" value="ECO:0007669"/>
    <property type="project" value="UniProtKB-SubCell"/>
</dbReference>
<keyword evidence="7 10" id="KW-1133">Transmembrane helix</keyword>
<dbReference type="PROSITE" id="PS00211">
    <property type="entry name" value="ABC_TRANSPORTER_1"/>
    <property type="match status" value="1"/>
</dbReference>
<dbReference type="FunFam" id="3.40.50.300:FF:000838">
    <property type="entry name" value="ABC multidrug transporter (Eurofung)"/>
    <property type="match status" value="1"/>
</dbReference>
<dbReference type="GO" id="GO:0140359">
    <property type="term" value="F:ABC-type transporter activity"/>
    <property type="evidence" value="ECO:0007669"/>
    <property type="project" value="InterPro"/>
</dbReference>
<keyword evidence="2" id="KW-0813">Transport</keyword>
<comment type="subcellular location">
    <subcellularLocation>
        <location evidence="1">Membrane</location>
        <topology evidence="1">Multi-pass membrane protein</topology>
    </subcellularLocation>
</comment>
<evidence type="ECO:0000259" key="11">
    <source>
        <dbReference type="PROSITE" id="PS50893"/>
    </source>
</evidence>
<dbReference type="SUPFAM" id="SSF90123">
    <property type="entry name" value="ABC transporter transmembrane region"/>
    <property type="match status" value="2"/>
</dbReference>
<dbReference type="PROSITE" id="PS50893">
    <property type="entry name" value="ABC_TRANSPORTER_2"/>
    <property type="match status" value="2"/>
</dbReference>
<dbReference type="Gene3D" id="3.40.50.300">
    <property type="entry name" value="P-loop containing nucleotide triphosphate hydrolases"/>
    <property type="match status" value="2"/>
</dbReference>
<evidence type="ECO:0000313" key="14">
    <source>
        <dbReference type="Proteomes" id="UP000054166"/>
    </source>
</evidence>
<reference evidence="13 14" key="1">
    <citation type="submission" date="2014-04" db="EMBL/GenBank/DDBJ databases">
        <authorList>
            <consortium name="DOE Joint Genome Institute"/>
            <person name="Kuo A."/>
            <person name="Tarkka M."/>
            <person name="Buscot F."/>
            <person name="Kohler A."/>
            <person name="Nagy L.G."/>
            <person name="Floudas D."/>
            <person name="Copeland A."/>
            <person name="Barry K.W."/>
            <person name="Cichocki N."/>
            <person name="Veneault-Fourrey C."/>
            <person name="LaButti K."/>
            <person name="Lindquist E.A."/>
            <person name="Lipzen A."/>
            <person name="Lundell T."/>
            <person name="Morin E."/>
            <person name="Murat C."/>
            <person name="Sun H."/>
            <person name="Tunlid A."/>
            <person name="Henrissat B."/>
            <person name="Grigoriev I.V."/>
            <person name="Hibbett D.S."/>
            <person name="Martin F."/>
            <person name="Nordberg H.P."/>
            <person name="Cantor M.N."/>
            <person name="Hua S.X."/>
        </authorList>
    </citation>
    <scope>NUCLEOTIDE SEQUENCE [LARGE SCALE GENOMIC DNA]</scope>
    <source>
        <strain evidence="13 14">F 1598</strain>
    </source>
</reference>
<evidence type="ECO:0000256" key="10">
    <source>
        <dbReference type="SAM" id="Phobius"/>
    </source>
</evidence>
<dbReference type="InterPro" id="IPR050173">
    <property type="entry name" value="ABC_transporter_C-like"/>
</dbReference>
<protein>
    <recommendedName>
        <fullName evidence="15">P-loop containing nucleoside triphosphate hydrolase protein</fullName>
    </recommendedName>
</protein>
<dbReference type="FunCoup" id="A0A0C3FTL3">
    <property type="interactions" value="36"/>
</dbReference>
<dbReference type="FunFam" id="1.20.1560.10:FF:000013">
    <property type="entry name" value="ABC transporter C family member 2"/>
    <property type="match status" value="1"/>
</dbReference>
<reference evidence="14" key="2">
    <citation type="submission" date="2015-01" db="EMBL/GenBank/DDBJ databases">
        <title>Evolutionary Origins and Diversification of the Mycorrhizal Mutualists.</title>
        <authorList>
            <consortium name="DOE Joint Genome Institute"/>
            <consortium name="Mycorrhizal Genomics Consortium"/>
            <person name="Kohler A."/>
            <person name="Kuo A."/>
            <person name="Nagy L.G."/>
            <person name="Floudas D."/>
            <person name="Copeland A."/>
            <person name="Barry K.W."/>
            <person name="Cichocki N."/>
            <person name="Veneault-Fourrey C."/>
            <person name="LaButti K."/>
            <person name="Lindquist E.A."/>
            <person name="Lipzen A."/>
            <person name="Lundell T."/>
            <person name="Morin E."/>
            <person name="Murat C."/>
            <person name="Riley R."/>
            <person name="Ohm R."/>
            <person name="Sun H."/>
            <person name="Tunlid A."/>
            <person name="Henrissat B."/>
            <person name="Grigoriev I.V."/>
            <person name="Hibbett D.S."/>
            <person name="Martin F."/>
        </authorList>
    </citation>
    <scope>NUCLEOTIDE SEQUENCE [LARGE SCALE GENOMIC DNA]</scope>
    <source>
        <strain evidence="14">F 1598</strain>
    </source>
</reference>
<dbReference type="PROSITE" id="PS50929">
    <property type="entry name" value="ABC_TM1F"/>
    <property type="match status" value="2"/>
</dbReference>
<feature type="domain" description="ABC transmembrane type-1" evidence="12">
    <location>
        <begin position="1037"/>
        <end position="1286"/>
    </location>
</feature>
<evidence type="ECO:0000256" key="2">
    <source>
        <dbReference type="ARBA" id="ARBA00022448"/>
    </source>
</evidence>
<feature type="region of interest" description="Disordered" evidence="9">
    <location>
        <begin position="446"/>
        <end position="492"/>
    </location>
</feature>
<dbReference type="SMART" id="SM00382">
    <property type="entry name" value="AAA"/>
    <property type="match status" value="2"/>
</dbReference>
<feature type="transmembrane region" description="Helical" evidence="10">
    <location>
        <begin position="637"/>
        <end position="659"/>
    </location>
</feature>
<feature type="transmembrane region" description="Helical" evidence="10">
    <location>
        <begin position="1078"/>
        <end position="1100"/>
    </location>
</feature>
<keyword evidence="4" id="KW-0677">Repeat</keyword>
<accession>A0A0C3FTL3</accession>
<proteinExistence type="predicted"/>
<keyword evidence="5" id="KW-0547">Nucleotide-binding</keyword>
<dbReference type="InterPro" id="IPR027417">
    <property type="entry name" value="P-loop_NTPase"/>
</dbReference>